<dbReference type="GO" id="GO:0003677">
    <property type="term" value="F:DNA binding"/>
    <property type="evidence" value="ECO:0007669"/>
    <property type="project" value="InterPro"/>
</dbReference>
<dbReference type="CDD" id="cd00093">
    <property type="entry name" value="HTH_XRE"/>
    <property type="match status" value="1"/>
</dbReference>
<feature type="domain" description="HTH cro/C1-type" evidence="2">
    <location>
        <begin position="27"/>
        <end position="57"/>
    </location>
</feature>
<sequence length="124" mass="13466">MIARMSPEDQREVEQRAAVLVAQHMALRDVRKAMGKTQATVARQLGIKQENVARLEQRGDMLLSTLRGYVEALGGRVTLNVQMPGLPPVELEGLGDLAPEAKKRGTSPRSTPSAAARPRRTIAA</sequence>
<dbReference type="SMART" id="SM00530">
    <property type="entry name" value="HTH_XRE"/>
    <property type="match status" value="1"/>
</dbReference>
<feature type="region of interest" description="Disordered" evidence="1">
    <location>
        <begin position="90"/>
        <end position="124"/>
    </location>
</feature>
<evidence type="ECO:0000259" key="2">
    <source>
        <dbReference type="PROSITE" id="PS50943"/>
    </source>
</evidence>
<dbReference type="Proteomes" id="UP000317078">
    <property type="component" value="Unassembled WGS sequence"/>
</dbReference>
<dbReference type="AlphaFoldDB" id="A0A502F8J2"/>
<dbReference type="InterPro" id="IPR001387">
    <property type="entry name" value="Cro/C1-type_HTH"/>
</dbReference>
<dbReference type="InterPro" id="IPR010982">
    <property type="entry name" value="Lambda_DNA-bd_dom_sf"/>
</dbReference>
<evidence type="ECO:0000313" key="4">
    <source>
        <dbReference type="Proteomes" id="UP000317078"/>
    </source>
</evidence>
<keyword evidence="4" id="KW-1185">Reference proteome</keyword>
<name>A0A502F8J2_9PROT</name>
<gene>
    <name evidence="3" type="ORF">EAH89_26195</name>
</gene>
<evidence type="ECO:0000256" key="1">
    <source>
        <dbReference type="SAM" id="MobiDB-lite"/>
    </source>
</evidence>
<dbReference type="OrthoDB" id="9797478at2"/>
<reference evidence="3 4" key="1">
    <citation type="journal article" date="2019" name="Environ. Microbiol.">
        <title>Species interactions and distinct microbial communities in high Arctic permafrost affected cryosols are associated with the CH4 and CO2 gas fluxes.</title>
        <authorList>
            <person name="Altshuler I."/>
            <person name="Hamel J."/>
            <person name="Turney S."/>
            <person name="Magnuson E."/>
            <person name="Levesque R."/>
            <person name="Greer C."/>
            <person name="Whyte L.G."/>
        </authorList>
    </citation>
    <scope>NUCLEOTIDE SEQUENCE [LARGE SCALE GENOMIC DNA]</scope>
    <source>
        <strain evidence="3 4">S9.3B</strain>
    </source>
</reference>
<comment type="caution">
    <text evidence="3">The sequence shown here is derived from an EMBL/GenBank/DDBJ whole genome shotgun (WGS) entry which is preliminary data.</text>
</comment>
<accession>A0A502F8J2</accession>
<evidence type="ECO:0000313" key="3">
    <source>
        <dbReference type="EMBL" id="TPG45716.1"/>
    </source>
</evidence>
<dbReference type="SUPFAM" id="SSF47413">
    <property type="entry name" value="lambda repressor-like DNA-binding domains"/>
    <property type="match status" value="1"/>
</dbReference>
<dbReference type="EMBL" id="RCZP01000046">
    <property type="protein sequence ID" value="TPG45716.1"/>
    <property type="molecule type" value="Genomic_DNA"/>
</dbReference>
<feature type="compositionally biased region" description="Low complexity" evidence="1">
    <location>
        <begin position="107"/>
        <end position="116"/>
    </location>
</feature>
<dbReference type="Gene3D" id="1.10.260.40">
    <property type="entry name" value="lambda repressor-like DNA-binding domains"/>
    <property type="match status" value="1"/>
</dbReference>
<protein>
    <submittedName>
        <fullName evidence="3">Transcriptional regulator</fullName>
    </submittedName>
</protein>
<organism evidence="3 4">
    <name type="scientific">Muricoccus nepalensis</name>
    <dbReference type="NCBI Taxonomy" id="1854500"/>
    <lineage>
        <taxon>Bacteria</taxon>
        <taxon>Pseudomonadati</taxon>
        <taxon>Pseudomonadota</taxon>
        <taxon>Alphaproteobacteria</taxon>
        <taxon>Acetobacterales</taxon>
        <taxon>Roseomonadaceae</taxon>
        <taxon>Muricoccus</taxon>
    </lineage>
</organism>
<dbReference type="PROSITE" id="PS50943">
    <property type="entry name" value="HTH_CROC1"/>
    <property type="match status" value="1"/>
</dbReference>
<proteinExistence type="predicted"/>